<organism evidence="3 4">
    <name type="scientific">Cuscuta epithymum</name>
    <dbReference type="NCBI Taxonomy" id="186058"/>
    <lineage>
        <taxon>Eukaryota</taxon>
        <taxon>Viridiplantae</taxon>
        <taxon>Streptophyta</taxon>
        <taxon>Embryophyta</taxon>
        <taxon>Tracheophyta</taxon>
        <taxon>Spermatophyta</taxon>
        <taxon>Magnoliopsida</taxon>
        <taxon>eudicotyledons</taxon>
        <taxon>Gunneridae</taxon>
        <taxon>Pentapetalae</taxon>
        <taxon>asterids</taxon>
        <taxon>lamiids</taxon>
        <taxon>Solanales</taxon>
        <taxon>Convolvulaceae</taxon>
        <taxon>Cuscuteae</taxon>
        <taxon>Cuscuta</taxon>
        <taxon>Cuscuta subgen. Cuscuta</taxon>
    </lineage>
</organism>
<feature type="compositionally biased region" description="Polar residues" evidence="1">
    <location>
        <begin position="279"/>
        <end position="299"/>
    </location>
</feature>
<dbReference type="Proteomes" id="UP001152523">
    <property type="component" value="Unassembled WGS sequence"/>
</dbReference>
<feature type="compositionally biased region" description="Polar residues" evidence="1">
    <location>
        <begin position="128"/>
        <end position="141"/>
    </location>
</feature>
<dbReference type="Pfam" id="PF14303">
    <property type="entry name" value="NAM-associated"/>
    <property type="match status" value="1"/>
</dbReference>
<feature type="domain" description="No apical meristem-associated C-terminal" evidence="2">
    <location>
        <begin position="252"/>
        <end position="414"/>
    </location>
</feature>
<keyword evidence="4" id="KW-1185">Reference proteome</keyword>
<feature type="region of interest" description="Disordered" evidence="1">
    <location>
        <begin position="279"/>
        <end position="327"/>
    </location>
</feature>
<feature type="region of interest" description="Disordered" evidence="1">
    <location>
        <begin position="116"/>
        <end position="142"/>
    </location>
</feature>
<evidence type="ECO:0000313" key="4">
    <source>
        <dbReference type="Proteomes" id="UP001152523"/>
    </source>
</evidence>
<sequence>MSPSDMKILKAIQMDSQDSFGFTNTTQPATFCMSPMNMNQFNPPSNYTVPLHSPNQFNPPAGYSIPPHSMNQFTPPVYHVDPKNGTIPFHMDQHNSQQFSYQELLNTPIVASQSPETIKASNKRAKNAKTSNTSQHSTPQPSILRKDWSIEEEVALTEAWLYISVDADVGNNQKNAAMWNRVLEVWKGKMGPDHNISRNNNSLQCHWHQIRGAVSKFVAKYEQLERRPQSGSNKDDLVIKALRLYEDFYGTPFKFLHCWEILIKNAKWCSQILTTAGASINKNSDNGTSPTLNECSTTMPEDLTPPKETDPDGIVRPQGRKNCKDKKRKLHEEKGVVDALNKLQSTLEKQVDVNRASMQMREQVLMKEIELKEKAQKLKEEGQRRQYQNRIMNQDLSKLSPSVRASYDVMQAKILKEWESDGLF</sequence>
<feature type="compositionally biased region" description="Basic residues" evidence="1">
    <location>
        <begin position="318"/>
        <end position="327"/>
    </location>
</feature>
<dbReference type="PANTHER" id="PTHR45023">
    <property type="match status" value="1"/>
</dbReference>
<dbReference type="EMBL" id="CAMAPF010000028">
    <property type="protein sequence ID" value="CAH9075040.1"/>
    <property type="molecule type" value="Genomic_DNA"/>
</dbReference>
<dbReference type="PANTHER" id="PTHR45023:SF4">
    <property type="entry name" value="GLYCINE-RICH PROTEIN-RELATED"/>
    <property type="match status" value="1"/>
</dbReference>
<protein>
    <recommendedName>
        <fullName evidence="2">No apical meristem-associated C-terminal domain-containing protein</fullName>
    </recommendedName>
</protein>
<dbReference type="InterPro" id="IPR029466">
    <property type="entry name" value="NAM-associated_C"/>
</dbReference>
<evidence type="ECO:0000313" key="3">
    <source>
        <dbReference type="EMBL" id="CAH9075040.1"/>
    </source>
</evidence>
<reference evidence="3" key="1">
    <citation type="submission" date="2022-07" db="EMBL/GenBank/DDBJ databases">
        <authorList>
            <person name="Macas J."/>
            <person name="Novak P."/>
            <person name="Neumann P."/>
        </authorList>
    </citation>
    <scope>NUCLEOTIDE SEQUENCE</scope>
</reference>
<gene>
    <name evidence="3" type="ORF">CEPIT_LOCUS5207</name>
</gene>
<proteinExistence type="predicted"/>
<name>A0AAV0CDL4_9ASTE</name>
<accession>A0AAV0CDL4</accession>
<evidence type="ECO:0000256" key="1">
    <source>
        <dbReference type="SAM" id="MobiDB-lite"/>
    </source>
</evidence>
<evidence type="ECO:0000259" key="2">
    <source>
        <dbReference type="Pfam" id="PF14303"/>
    </source>
</evidence>
<dbReference type="AlphaFoldDB" id="A0AAV0CDL4"/>
<comment type="caution">
    <text evidence="3">The sequence shown here is derived from an EMBL/GenBank/DDBJ whole genome shotgun (WGS) entry which is preliminary data.</text>
</comment>